<keyword evidence="3" id="KW-1185">Reference proteome</keyword>
<evidence type="ECO:0000313" key="3">
    <source>
        <dbReference type="Proteomes" id="UP000887116"/>
    </source>
</evidence>
<dbReference type="EMBL" id="BMAO01011546">
    <property type="protein sequence ID" value="GFQ74554.1"/>
    <property type="molecule type" value="Genomic_DNA"/>
</dbReference>
<feature type="region of interest" description="Disordered" evidence="1">
    <location>
        <begin position="1"/>
        <end position="20"/>
    </location>
</feature>
<gene>
    <name evidence="2" type="ORF">TNCT_105421</name>
</gene>
<reference evidence="2" key="1">
    <citation type="submission" date="2020-07" db="EMBL/GenBank/DDBJ databases">
        <title>Multicomponent nature underlies the extraordinary mechanical properties of spider dragline silk.</title>
        <authorList>
            <person name="Kono N."/>
            <person name="Nakamura H."/>
            <person name="Mori M."/>
            <person name="Yoshida Y."/>
            <person name="Ohtoshi R."/>
            <person name="Malay A.D."/>
            <person name="Moran D.A.P."/>
            <person name="Tomita M."/>
            <person name="Numata K."/>
            <person name="Arakawa K."/>
        </authorList>
    </citation>
    <scope>NUCLEOTIDE SEQUENCE</scope>
</reference>
<dbReference type="AlphaFoldDB" id="A0A8X6KI28"/>
<evidence type="ECO:0000256" key="1">
    <source>
        <dbReference type="SAM" id="MobiDB-lite"/>
    </source>
</evidence>
<proteinExistence type="predicted"/>
<accession>A0A8X6KI28</accession>
<organism evidence="2 3">
    <name type="scientific">Trichonephila clavata</name>
    <name type="common">Joro spider</name>
    <name type="synonym">Nephila clavata</name>
    <dbReference type="NCBI Taxonomy" id="2740835"/>
    <lineage>
        <taxon>Eukaryota</taxon>
        <taxon>Metazoa</taxon>
        <taxon>Ecdysozoa</taxon>
        <taxon>Arthropoda</taxon>
        <taxon>Chelicerata</taxon>
        <taxon>Arachnida</taxon>
        <taxon>Araneae</taxon>
        <taxon>Araneomorphae</taxon>
        <taxon>Entelegynae</taxon>
        <taxon>Araneoidea</taxon>
        <taxon>Nephilidae</taxon>
        <taxon>Trichonephila</taxon>
    </lineage>
</organism>
<comment type="caution">
    <text evidence="2">The sequence shown here is derived from an EMBL/GenBank/DDBJ whole genome shotgun (WGS) entry which is preliminary data.</text>
</comment>
<dbReference type="Proteomes" id="UP000887116">
    <property type="component" value="Unassembled WGS sequence"/>
</dbReference>
<sequence length="100" mass="11902">MQTNRKRPKEEQVKQPGPRYNSPCILREALAKVKRNLPVSPTKAVEFVKKLLLNSKLLYFTKMMPLKLCFENWRMKEKNRFKIFIIGHSIKTFLPMGRRP</sequence>
<evidence type="ECO:0000313" key="2">
    <source>
        <dbReference type="EMBL" id="GFQ74554.1"/>
    </source>
</evidence>
<protein>
    <submittedName>
        <fullName evidence="2">Uncharacterized protein</fullName>
    </submittedName>
</protein>
<name>A0A8X6KI28_TRICU</name>